<dbReference type="InterPro" id="IPR001537">
    <property type="entry name" value="SpoU_MeTrfase"/>
</dbReference>
<dbReference type="InterPro" id="IPR004384">
    <property type="entry name" value="RNA_MeTrfase_TrmJ/LasT"/>
</dbReference>
<evidence type="ECO:0000313" key="8">
    <source>
        <dbReference type="Proteomes" id="UP001326613"/>
    </source>
</evidence>
<dbReference type="InterPro" id="IPR029026">
    <property type="entry name" value="tRNA_m1G_MTases_N"/>
</dbReference>
<comment type="catalytic activity">
    <reaction evidence="5">
        <text>cytidine(32) in tRNA + S-adenosyl-L-methionine = 2'-O-methylcytidine(32) in tRNA + S-adenosyl-L-homocysteine + H(+)</text>
        <dbReference type="Rhea" id="RHEA:42932"/>
        <dbReference type="Rhea" id="RHEA-COMP:10288"/>
        <dbReference type="Rhea" id="RHEA-COMP:10289"/>
        <dbReference type="ChEBI" id="CHEBI:15378"/>
        <dbReference type="ChEBI" id="CHEBI:57856"/>
        <dbReference type="ChEBI" id="CHEBI:59789"/>
        <dbReference type="ChEBI" id="CHEBI:74495"/>
        <dbReference type="ChEBI" id="CHEBI:82748"/>
        <dbReference type="EC" id="2.1.1.200"/>
    </reaction>
</comment>
<reference evidence="7 8" key="1">
    <citation type="submission" date="2022-10" db="EMBL/GenBank/DDBJ databases">
        <title>Host association and intracellularity evolved multiple times independently in the Rickettsiales.</title>
        <authorList>
            <person name="Castelli M."/>
            <person name="Nardi T."/>
            <person name="Gammuto L."/>
            <person name="Bellinzona G."/>
            <person name="Sabaneyeva E."/>
            <person name="Potekhin A."/>
            <person name="Serra V."/>
            <person name="Petroni G."/>
            <person name="Sassera D."/>
        </authorList>
    </citation>
    <scope>NUCLEOTIDE SEQUENCE [LARGE SCALE GENOMIC DNA]</scope>
    <source>
        <strain evidence="7 8">Kr 154-4</strain>
    </source>
</reference>
<dbReference type="NCBIfam" id="TIGR00050">
    <property type="entry name" value="rRNA_methyl_1"/>
    <property type="match status" value="1"/>
</dbReference>
<dbReference type="Gene3D" id="1.10.8.590">
    <property type="match status" value="1"/>
</dbReference>
<feature type="domain" description="tRNA/rRNA methyltransferase SpoU type" evidence="6">
    <location>
        <begin position="5"/>
        <end position="151"/>
    </location>
</feature>
<dbReference type="GO" id="GO:0032259">
    <property type="term" value="P:methylation"/>
    <property type="evidence" value="ECO:0007669"/>
    <property type="project" value="UniProtKB-KW"/>
</dbReference>
<evidence type="ECO:0000256" key="2">
    <source>
        <dbReference type="ARBA" id="ARBA00022603"/>
    </source>
</evidence>
<dbReference type="EC" id="2.1.1.200" evidence="5"/>
<comment type="subcellular location">
    <subcellularLocation>
        <location evidence="5">Cytoplasm</location>
    </subcellularLocation>
</comment>
<gene>
    <name evidence="5" type="primary">trmJ</name>
    <name evidence="7" type="ORF">Trichorick_00261</name>
</gene>
<evidence type="ECO:0000256" key="1">
    <source>
        <dbReference type="ARBA" id="ARBA00007228"/>
    </source>
</evidence>
<evidence type="ECO:0000259" key="6">
    <source>
        <dbReference type="Pfam" id="PF00588"/>
    </source>
</evidence>
<keyword evidence="5" id="KW-0819">tRNA processing</keyword>
<proteinExistence type="inferred from homology"/>
<dbReference type="RefSeq" id="WP_323738462.1">
    <property type="nucleotide sequence ID" value="NZ_CP112932.1"/>
</dbReference>
<keyword evidence="3" id="KW-0808">Transferase</keyword>
<comment type="subunit">
    <text evidence="5">Homodimer.</text>
</comment>
<keyword evidence="4 5" id="KW-0949">S-adenosyl-L-methionine</keyword>
<dbReference type="InterPro" id="IPR029028">
    <property type="entry name" value="Alpha/beta_knot_MTases"/>
</dbReference>
<dbReference type="SUPFAM" id="SSF75217">
    <property type="entry name" value="alpha/beta knot"/>
    <property type="match status" value="1"/>
</dbReference>
<keyword evidence="8" id="KW-1185">Reference proteome</keyword>
<sequence length="232" mass="26227">MNNPVIILVAPQMGENIGATARAMKNFGLTNLRIVAPRDGWPNDKASSVAVAAIDILSNAKIYDDLASSIADLEYVYATTSVPRDMNKNYILSKELPDHYPKQLKVGIMFGRENCGLTNQEITIANKIITIDTDHNFSSLNIAQAVIIICYELFKSQERTDLVNTQLLATKEQMDYFFAHLFTELDKKNFFKVAQKRPQMTRNIMNIFYRIENLSNTELQTLRGVISALTKK</sequence>
<dbReference type="PANTHER" id="PTHR42786">
    <property type="entry name" value="TRNA/RRNA METHYLTRANSFERASE"/>
    <property type="match status" value="1"/>
</dbReference>
<dbReference type="Proteomes" id="UP001326613">
    <property type="component" value="Chromosome"/>
</dbReference>
<dbReference type="GO" id="GO:0008168">
    <property type="term" value="F:methyltransferase activity"/>
    <property type="evidence" value="ECO:0007669"/>
    <property type="project" value="UniProtKB-KW"/>
</dbReference>
<dbReference type="CDD" id="cd18093">
    <property type="entry name" value="SpoU-like_TrmJ"/>
    <property type="match status" value="1"/>
</dbReference>
<accession>A0ABZ0URX0</accession>
<name>A0ABZ0URX0_9RICK</name>
<dbReference type="Pfam" id="PF00588">
    <property type="entry name" value="SpoU_methylase"/>
    <property type="match status" value="1"/>
</dbReference>
<dbReference type="PANTHER" id="PTHR42786:SF7">
    <property type="entry name" value="TRNA_RRNA METHYLTRANSFERASE SPOU TYPE DOMAIN-CONTAINING PROTEIN"/>
    <property type="match status" value="1"/>
</dbReference>
<organism evidence="7 8">
    <name type="scientific">Candidatus Trichorickettsia mobilis</name>
    <dbReference type="NCBI Taxonomy" id="1346319"/>
    <lineage>
        <taxon>Bacteria</taxon>
        <taxon>Pseudomonadati</taxon>
        <taxon>Pseudomonadota</taxon>
        <taxon>Alphaproteobacteria</taxon>
        <taxon>Rickettsiales</taxon>
        <taxon>Rickettsiaceae</taxon>
        <taxon>Rickettsieae</taxon>
        <taxon>Candidatus Trichorickettsia</taxon>
    </lineage>
</organism>
<evidence type="ECO:0000256" key="5">
    <source>
        <dbReference type="RuleBase" id="RU362024"/>
    </source>
</evidence>
<comment type="function">
    <text evidence="5">Catalyzes the formation of 2'O-methylated cytidine (Cm32) or 2'O-methylated uridine (Um32) at position 32 in tRNA.</text>
</comment>
<evidence type="ECO:0000256" key="3">
    <source>
        <dbReference type="ARBA" id="ARBA00022679"/>
    </source>
</evidence>
<protein>
    <recommendedName>
        <fullName evidence="5">tRNA (cytidine/uridine-2'-O-)-methyltransferase TrmJ</fullName>
        <ecNumber evidence="5">2.1.1.200</ecNumber>
    </recommendedName>
    <alternativeName>
        <fullName evidence="5">tRNA (cytidine(32)/uridine(32)-2'-O)-methyltransferase</fullName>
    </alternativeName>
    <alternativeName>
        <fullName evidence="5">tRNA Cm32/Um32 methyltransferase</fullName>
    </alternativeName>
</protein>
<comment type="catalytic activity">
    <reaction evidence="5">
        <text>uridine(32) in tRNA + S-adenosyl-L-methionine = 2'-O-methyluridine(32) in tRNA + S-adenosyl-L-homocysteine + H(+)</text>
        <dbReference type="Rhea" id="RHEA:42936"/>
        <dbReference type="Rhea" id="RHEA-COMP:10107"/>
        <dbReference type="Rhea" id="RHEA-COMP:10290"/>
        <dbReference type="ChEBI" id="CHEBI:15378"/>
        <dbReference type="ChEBI" id="CHEBI:57856"/>
        <dbReference type="ChEBI" id="CHEBI:59789"/>
        <dbReference type="ChEBI" id="CHEBI:65315"/>
        <dbReference type="ChEBI" id="CHEBI:74478"/>
        <dbReference type="EC" id="2.1.1.200"/>
    </reaction>
</comment>
<dbReference type="Gene3D" id="3.40.1280.10">
    <property type="match status" value="1"/>
</dbReference>
<evidence type="ECO:0000256" key="4">
    <source>
        <dbReference type="ARBA" id="ARBA00022691"/>
    </source>
</evidence>
<comment type="similarity">
    <text evidence="1">Belongs to the class IV-like SAM-binding methyltransferase superfamily. RNA methyltransferase TrmH family.</text>
</comment>
<evidence type="ECO:0000313" key="7">
    <source>
        <dbReference type="EMBL" id="WPY00388.1"/>
    </source>
</evidence>
<dbReference type="EMBL" id="CP112932">
    <property type="protein sequence ID" value="WPY00388.1"/>
    <property type="molecule type" value="Genomic_DNA"/>
</dbReference>
<keyword evidence="2 5" id="KW-0489">Methyltransferase</keyword>
<keyword evidence="5" id="KW-0963">Cytoplasm</keyword>
<dbReference type="PIRSF" id="PIRSF004808">
    <property type="entry name" value="LasT"/>
    <property type="match status" value="1"/>
</dbReference>